<dbReference type="SUPFAM" id="SSF51182">
    <property type="entry name" value="RmlC-like cupins"/>
    <property type="match status" value="1"/>
</dbReference>
<proteinExistence type="predicted"/>
<protein>
    <recommendedName>
        <fullName evidence="3">Cupin domain-containing protein</fullName>
    </recommendedName>
</protein>
<dbReference type="Proteomes" id="UP000199019">
    <property type="component" value="Unassembled WGS sequence"/>
</dbReference>
<dbReference type="InterPro" id="IPR011051">
    <property type="entry name" value="RmlC_Cupin_sf"/>
</dbReference>
<reference evidence="2" key="1">
    <citation type="submission" date="2016-10" db="EMBL/GenBank/DDBJ databases">
        <authorList>
            <person name="Varghese N."/>
            <person name="Submissions S."/>
        </authorList>
    </citation>
    <scope>NUCLEOTIDE SEQUENCE [LARGE SCALE GENOMIC DNA]</scope>
    <source>
        <strain evidence="2">CGMCC 1.6963</strain>
    </source>
</reference>
<sequence>MPKLNKSNAASHLTFPGFADMYGNELGDWDVSIQSSLVDMDQAPFYKGGKDDRCQASHVGYVLKGKFGIRKADGLEEIFEAGDAFVIEPGHTPFMFEGGEFIAFTPLAEAREQTAVVMPNILTYAKEQGIELPAEVMAQMGPSATP</sequence>
<accession>A0A1H9XP84</accession>
<dbReference type="AlphaFoldDB" id="A0A1H9XP84"/>
<gene>
    <name evidence="1" type="ORF">SAMN05216199_0013</name>
</gene>
<name>A0A1H9XP84_9MICO</name>
<dbReference type="EMBL" id="FOHB01000010">
    <property type="protein sequence ID" value="SES47972.1"/>
    <property type="molecule type" value="Genomic_DNA"/>
</dbReference>
<dbReference type="RefSeq" id="WP_091762325.1">
    <property type="nucleotide sequence ID" value="NZ_FOHB01000010.1"/>
</dbReference>
<evidence type="ECO:0000313" key="1">
    <source>
        <dbReference type="EMBL" id="SES47972.1"/>
    </source>
</evidence>
<keyword evidence="2" id="KW-1185">Reference proteome</keyword>
<evidence type="ECO:0008006" key="3">
    <source>
        <dbReference type="Google" id="ProtNLM"/>
    </source>
</evidence>
<dbReference type="OrthoDB" id="1119958at2"/>
<organism evidence="1 2">
    <name type="scientific">Pedococcus cremeus</name>
    <dbReference type="NCBI Taxonomy" id="587636"/>
    <lineage>
        <taxon>Bacteria</taxon>
        <taxon>Bacillati</taxon>
        <taxon>Actinomycetota</taxon>
        <taxon>Actinomycetes</taxon>
        <taxon>Micrococcales</taxon>
        <taxon>Intrasporangiaceae</taxon>
        <taxon>Pedococcus</taxon>
    </lineage>
</organism>
<evidence type="ECO:0000313" key="2">
    <source>
        <dbReference type="Proteomes" id="UP000199019"/>
    </source>
</evidence>